<dbReference type="AlphaFoldDB" id="A0AAP1FCJ8"/>
<accession>A0AAP1FCJ8</accession>
<reference evidence="1 2" key="1">
    <citation type="submission" date="2015-10" db="EMBL/GenBank/DDBJ databases">
        <title>The utility of whole genome sequencing in characterizing Acinetobacter epidemiology and analyzing hospital outbreaks.</title>
        <authorList>
            <person name="Ozer E.A."/>
            <person name="Fitzpatrick M.A."/>
            <person name="Hauser A.R."/>
        </authorList>
    </citation>
    <scope>NUCLEOTIDE SEQUENCE [LARGE SCALE GENOMIC DNA]</scope>
    <source>
        <strain evidence="1 2">ABBL072</strain>
    </source>
</reference>
<dbReference type="EMBL" id="LLGC01000179">
    <property type="protein sequence ID" value="KQE03636.1"/>
    <property type="molecule type" value="Genomic_DNA"/>
</dbReference>
<evidence type="ECO:0000313" key="1">
    <source>
        <dbReference type="EMBL" id="KQE03636.1"/>
    </source>
</evidence>
<name>A0AAP1FCJ8_ACIBA</name>
<evidence type="ECO:0000313" key="2">
    <source>
        <dbReference type="Proteomes" id="UP000051449"/>
    </source>
</evidence>
<organism evidence="1 2">
    <name type="scientific">Acinetobacter baumannii</name>
    <dbReference type="NCBI Taxonomy" id="470"/>
    <lineage>
        <taxon>Bacteria</taxon>
        <taxon>Pseudomonadati</taxon>
        <taxon>Pseudomonadota</taxon>
        <taxon>Gammaproteobacteria</taxon>
        <taxon>Moraxellales</taxon>
        <taxon>Moraxellaceae</taxon>
        <taxon>Acinetobacter</taxon>
        <taxon>Acinetobacter calcoaceticus/baumannii complex</taxon>
    </lineage>
</organism>
<sequence length="236" mass="26604">MNIFILNDQSVKTVRNTHSALKGKKLIARGQFSGVYESGNSDTVLKLSIDAMGYESLFGPYSLSRESNHFTRPIRDFGKVGEFIVGKNISKTAITQPKTMPVPMYLYEVERLHKLPVKGPNRSLVNRICKKLRILNGCSFIDDRHERNITCLMDLAFDDHLKDHPSLSMSFLTMAKFLKQNSDAFPDLHTGNFMQRQDGTLVISDPVGSTSIYECCNTFKPVSYDAPLKNEELNCA</sequence>
<comment type="caution">
    <text evidence="1">The sequence shown here is derived from an EMBL/GenBank/DDBJ whole genome shotgun (WGS) entry which is preliminary data.</text>
</comment>
<dbReference type="Proteomes" id="UP000051449">
    <property type="component" value="Unassembled WGS sequence"/>
</dbReference>
<gene>
    <name evidence="1" type="ORF">APD33_13555</name>
</gene>
<dbReference type="RefSeq" id="WP_001019943.1">
    <property type="nucleotide sequence ID" value="NZ_CP115638.1"/>
</dbReference>
<proteinExistence type="predicted"/>
<protein>
    <submittedName>
        <fullName evidence="1">Uncharacterized protein</fullName>
    </submittedName>
</protein>